<dbReference type="RefSeq" id="WP_107991007.1">
    <property type="nucleotide sequence ID" value="NZ_QAYG01000007.1"/>
</dbReference>
<dbReference type="InterPro" id="IPR007709">
    <property type="entry name" value="N-FG_amidohydro"/>
</dbReference>
<gene>
    <name evidence="1" type="ORF">C8N35_107210</name>
</gene>
<keyword evidence="1" id="KW-0378">Hydrolase</keyword>
<dbReference type="Pfam" id="PF05013">
    <property type="entry name" value="FGase"/>
    <property type="match status" value="1"/>
</dbReference>
<proteinExistence type="predicted"/>
<name>A0A2T5V6W5_9HYPH</name>
<dbReference type="GO" id="GO:0016787">
    <property type="term" value="F:hydrolase activity"/>
    <property type="evidence" value="ECO:0007669"/>
    <property type="project" value="UniProtKB-KW"/>
</dbReference>
<evidence type="ECO:0000313" key="1">
    <source>
        <dbReference type="EMBL" id="PTW59494.1"/>
    </source>
</evidence>
<sequence>MHSLSGADAPSAVPARPNTTFDPVETIAGADDCGLLILCDHARNALPADYGTLGLPQAELERHIGYDIGAAPLTRQLAARLGAPAVLTTFSRLLIDPNRGEDDPTIVMRISDGALIPDNAYIDEEERQRRIERFYRPYHAAVAATLDRMLATGRVPMIFSVHSFTPVWRGWARPWHAGVLWDQDPRMPERLLAALKRDSALIVGDNEPYVGALRNDTMYKHATARGLAHALIEVRQDLIGDETGVADWTARLAPILTDLNAIEDLHVVRHFGSKTDDPRSLR</sequence>
<dbReference type="Proteomes" id="UP000244081">
    <property type="component" value="Unassembled WGS sequence"/>
</dbReference>
<keyword evidence="2" id="KW-1185">Reference proteome</keyword>
<dbReference type="InterPro" id="IPR011227">
    <property type="entry name" value="UCP029730"/>
</dbReference>
<dbReference type="OrthoDB" id="9815326at2"/>
<dbReference type="Gene3D" id="3.40.630.40">
    <property type="entry name" value="Zn-dependent exopeptidases"/>
    <property type="match status" value="1"/>
</dbReference>
<evidence type="ECO:0000313" key="2">
    <source>
        <dbReference type="Proteomes" id="UP000244081"/>
    </source>
</evidence>
<dbReference type="EMBL" id="QAYG01000007">
    <property type="protein sequence ID" value="PTW59494.1"/>
    <property type="molecule type" value="Genomic_DNA"/>
</dbReference>
<dbReference type="SUPFAM" id="SSF53187">
    <property type="entry name" value="Zn-dependent exopeptidases"/>
    <property type="match status" value="1"/>
</dbReference>
<comment type="caution">
    <text evidence="1">The sequence shown here is derived from an EMBL/GenBank/DDBJ whole genome shotgun (WGS) entry which is preliminary data.</text>
</comment>
<protein>
    <submittedName>
        <fullName evidence="1">Putative N-formylglutamate amidohydrolase</fullName>
    </submittedName>
</protein>
<reference evidence="1 2" key="1">
    <citation type="submission" date="2018-04" db="EMBL/GenBank/DDBJ databases">
        <title>Genomic Encyclopedia of Archaeal and Bacterial Type Strains, Phase II (KMG-II): from individual species to whole genera.</title>
        <authorList>
            <person name="Goeker M."/>
        </authorList>
    </citation>
    <scope>NUCLEOTIDE SEQUENCE [LARGE SCALE GENOMIC DNA]</scope>
    <source>
        <strain evidence="1 2">DSM 23382</strain>
    </source>
</reference>
<organism evidence="1 2">
    <name type="scientific">Breoghania corrubedonensis</name>
    <dbReference type="NCBI Taxonomy" id="665038"/>
    <lineage>
        <taxon>Bacteria</taxon>
        <taxon>Pseudomonadati</taxon>
        <taxon>Pseudomonadota</taxon>
        <taxon>Alphaproteobacteria</taxon>
        <taxon>Hyphomicrobiales</taxon>
        <taxon>Stappiaceae</taxon>
        <taxon>Breoghania</taxon>
    </lineage>
</organism>
<dbReference type="PIRSF" id="PIRSF029730">
    <property type="entry name" value="UCP029730"/>
    <property type="match status" value="1"/>
</dbReference>
<accession>A0A2T5V6W5</accession>
<dbReference type="AlphaFoldDB" id="A0A2T5V6W5"/>